<accession>A0A3S3NNV7</accession>
<evidence type="ECO:0000256" key="6">
    <source>
        <dbReference type="ARBA" id="ARBA00022871"/>
    </source>
</evidence>
<evidence type="ECO:0000259" key="10">
    <source>
        <dbReference type="PROSITE" id="PS50102"/>
    </source>
</evidence>
<dbReference type="Proteomes" id="UP000285301">
    <property type="component" value="Unassembled WGS sequence"/>
</dbReference>
<dbReference type="Pfam" id="PF00076">
    <property type="entry name" value="RRM_1"/>
    <property type="match status" value="1"/>
</dbReference>
<dbReference type="InterPro" id="IPR000504">
    <property type="entry name" value="RRM_dom"/>
</dbReference>
<evidence type="ECO:0000313" key="11">
    <source>
        <dbReference type="EMBL" id="RWS06367.1"/>
    </source>
</evidence>
<dbReference type="GO" id="GO:0003730">
    <property type="term" value="F:mRNA 3'-UTR binding"/>
    <property type="evidence" value="ECO:0007669"/>
    <property type="project" value="TreeGrafter"/>
</dbReference>
<keyword evidence="2" id="KW-0217">Developmental protein</keyword>
<feature type="compositionally biased region" description="Low complexity" evidence="9">
    <location>
        <begin position="17"/>
        <end position="28"/>
    </location>
</feature>
<reference evidence="11 12" key="1">
    <citation type="journal article" date="2018" name="Gigascience">
        <title>Genomes of trombidid mites reveal novel predicted allergens and laterally-transferred genes associated with secondary metabolism.</title>
        <authorList>
            <person name="Dong X."/>
            <person name="Chaisiri K."/>
            <person name="Xia D."/>
            <person name="Armstrong S.D."/>
            <person name="Fang Y."/>
            <person name="Donnelly M.J."/>
            <person name="Kadowaki T."/>
            <person name="McGarry J.W."/>
            <person name="Darby A.C."/>
            <person name="Makepeace B.L."/>
        </authorList>
    </citation>
    <scope>NUCLEOTIDE SEQUENCE [LARGE SCALE GENOMIC DNA]</scope>
    <source>
        <strain evidence="11">UoL-WK</strain>
    </source>
</reference>
<feature type="region of interest" description="Disordered" evidence="9">
    <location>
        <begin position="1"/>
        <end position="31"/>
    </location>
</feature>
<keyword evidence="5" id="KW-0810">Translation regulation</keyword>
<feature type="non-terminal residue" evidence="11">
    <location>
        <position position="1"/>
    </location>
</feature>
<dbReference type="PROSITE" id="PS50102">
    <property type="entry name" value="RRM"/>
    <property type="match status" value="1"/>
</dbReference>
<dbReference type="InterPro" id="IPR012677">
    <property type="entry name" value="Nucleotide-bd_a/b_plait_sf"/>
</dbReference>
<evidence type="ECO:0000256" key="5">
    <source>
        <dbReference type="ARBA" id="ARBA00022845"/>
    </source>
</evidence>
<evidence type="ECO:0000313" key="12">
    <source>
        <dbReference type="Proteomes" id="UP000285301"/>
    </source>
</evidence>
<dbReference type="STRING" id="1965070.A0A3S3NNV7"/>
<dbReference type="GO" id="GO:0070935">
    <property type="term" value="P:3'-UTR-mediated mRNA stabilization"/>
    <property type="evidence" value="ECO:0007669"/>
    <property type="project" value="TreeGrafter"/>
</dbReference>
<sequence>QSSGNRPAKGTNLVERSSTSPSPASMTTVNVPRFGTTVPNRIFVGGISTDTSEPELQSLFVQFGNVKQVKIISDRAGVPKGYGFVTFETDEEAKRVLSEGDNLTLKGRKLNVAIAVKKQLIGRPLDTAQYIPNGTILYPQNSIPFPAYDTTGHFTFSTDGLYPFTSGPSPGSMPTTYPFIYHQHPIFVAQPQGATLSSYPSTHFQAGATNTTGTFPGTHFQTSNSAATHWAAAAALSANTGHWQWPPAGGECVSFVNVNSVALNK</sequence>
<dbReference type="AlphaFoldDB" id="A0A3S3NNV7"/>
<dbReference type="GO" id="GO:0008494">
    <property type="term" value="F:translation activator activity"/>
    <property type="evidence" value="ECO:0007669"/>
    <property type="project" value="TreeGrafter"/>
</dbReference>
<evidence type="ECO:0000256" key="8">
    <source>
        <dbReference type="PROSITE-ProRule" id="PRU00176"/>
    </source>
</evidence>
<dbReference type="GO" id="GO:0007283">
    <property type="term" value="P:spermatogenesis"/>
    <property type="evidence" value="ECO:0007669"/>
    <property type="project" value="UniProtKB-KW"/>
</dbReference>
<proteinExistence type="predicted"/>
<dbReference type="SUPFAM" id="SSF54928">
    <property type="entry name" value="RNA-binding domain, RBD"/>
    <property type="match status" value="1"/>
</dbReference>
<keyword evidence="7 8" id="KW-0694">RNA-binding</keyword>
<dbReference type="InterPro" id="IPR034988">
    <property type="entry name" value="DAZ_BOULE_RRM"/>
</dbReference>
<dbReference type="PANTHER" id="PTHR11176">
    <property type="entry name" value="BOULE-RELATED"/>
    <property type="match status" value="1"/>
</dbReference>
<evidence type="ECO:0000256" key="4">
    <source>
        <dbReference type="ARBA" id="ARBA00022782"/>
    </source>
</evidence>
<dbReference type="GO" id="GO:0045948">
    <property type="term" value="P:positive regulation of translational initiation"/>
    <property type="evidence" value="ECO:0007669"/>
    <property type="project" value="TreeGrafter"/>
</dbReference>
<dbReference type="PANTHER" id="PTHR11176:SF57">
    <property type="entry name" value="PROTEIN BOULE"/>
    <property type="match status" value="1"/>
</dbReference>
<dbReference type="GO" id="GO:0051321">
    <property type="term" value="P:meiotic cell cycle"/>
    <property type="evidence" value="ECO:0007669"/>
    <property type="project" value="UniProtKB-ARBA"/>
</dbReference>
<keyword evidence="4" id="KW-0221">Differentiation</keyword>
<keyword evidence="6" id="KW-0744">Spermatogenesis</keyword>
<evidence type="ECO:0000256" key="7">
    <source>
        <dbReference type="ARBA" id="ARBA00022884"/>
    </source>
</evidence>
<dbReference type="GO" id="GO:0030154">
    <property type="term" value="P:cell differentiation"/>
    <property type="evidence" value="ECO:0007669"/>
    <property type="project" value="UniProtKB-KW"/>
</dbReference>
<keyword evidence="12" id="KW-1185">Reference proteome</keyword>
<dbReference type="CDD" id="cd12412">
    <property type="entry name" value="RRM_DAZL_BOULE"/>
    <property type="match status" value="1"/>
</dbReference>
<keyword evidence="3" id="KW-0963">Cytoplasm</keyword>
<name>A0A3S3NNV7_9ACAR</name>
<evidence type="ECO:0000256" key="3">
    <source>
        <dbReference type="ARBA" id="ARBA00022490"/>
    </source>
</evidence>
<evidence type="ECO:0000256" key="2">
    <source>
        <dbReference type="ARBA" id="ARBA00022473"/>
    </source>
</evidence>
<gene>
    <name evidence="11" type="ORF">B4U79_15362</name>
</gene>
<protein>
    <submittedName>
        <fullName evidence="11">Protein boule-like protein</fullName>
    </submittedName>
</protein>
<dbReference type="GO" id="GO:0005737">
    <property type="term" value="C:cytoplasm"/>
    <property type="evidence" value="ECO:0007669"/>
    <property type="project" value="UniProtKB-SubCell"/>
</dbReference>
<dbReference type="Gene3D" id="3.30.70.330">
    <property type="match status" value="1"/>
</dbReference>
<dbReference type="EMBL" id="NCKU01004156">
    <property type="protein sequence ID" value="RWS06367.1"/>
    <property type="molecule type" value="Genomic_DNA"/>
</dbReference>
<organism evidence="11 12">
    <name type="scientific">Dinothrombium tinctorium</name>
    <dbReference type="NCBI Taxonomy" id="1965070"/>
    <lineage>
        <taxon>Eukaryota</taxon>
        <taxon>Metazoa</taxon>
        <taxon>Ecdysozoa</taxon>
        <taxon>Arthropoda</taxon>
        <taxon>Chelicerata</taxon>
        <taxon>Arachnida</taxon>
        <taxon>Acari</taxon>
        <taxon>Acariformes</taxon>
        <taxon>Trombidiformes</taxon>
        <taxon>Prostigmata</taxon>
        <taxon>Anystina</taxon>
        <taxon>Parasitengona</taxon>
        <taxon>Trombidioidea</taxon>
        <taxon>Trombidiidae</taxon>
        <taxon>Dinothrombium</taxon>
    </lineage>
</organism>
<dbReference type="SMART" id="SM00360">
    <property type="entry name" value="RRM"/>
    <property type="match status" value="1"/>
</dbReference>
<dbReference type="InterPro" id="IPR035979">
    <property type="entry name" value="RBD_domain_sf"/>
</dbReference>
<dbReference type="FunFam" id="3.30.70.330:FF:000167">
    <property type="entry name" value="protein boule-like isoform X1"/>
    <property type="match status" value="1"/>
</dbReference>
<feature type="domain" description="RRM" evidence="10">
    <location>
        <begin position="40"/>
        <end position="117"/>
    </location>
</feature>
<evidence type="ECO:0000256" key="1">
    <source>
        <dbReference type="ARBA" id="ARBA00004496"/>
    </source>
</evidence>
<evidence type="ECO:0000256" key="9">
    <source>
        <dbReference type="SAM" id="MobiDB-lite"/>
    </source>
</evidence>
<comment type="caution">
    <text evidence="11">The sequence shown here is derived from an EMBL/GenBank/DDBJ whole genome shotgun (WGS) entry which is preliminary data.</text>
</comment>
<dbReference type="OrthoDB" id="762982at2759"/>
<comment type="subcellular location">
    <subcellularLocation>
        <location evidence="1">Cytoplasm</location>
    </subcellularLocation>
</comment>